<dbReference type="Pfam" id="PF08544">
    <property type="entry name" value="GHMP_kinases_C"/>
    <property type="match status" value="1"/>
</dbReference>
<dbReference type="AlphaFoldDB" id="A0A3D9YWQ4"/>
<dbReference type="PANTHER" id="PTHR43527">
    <property type="entry name" value="4-DIPHOSPHOCYTIDYL-2-C-METHYL-D-ERYTHRITOL KINASE, CHLOROPLASTIC"/>
    <property type="match status" value="1"/>
</dbReference>
<dbReference type="HAMAP" id="MF_00061">
    <property type="entry name" value="IspE"/>
    <property type="match status" value="1"/>
</dbReference>
<sequence length="291" mass="30490">MSQHFTDRAPAKINLTLHVVGRRADGYHELESLVAFSRSGDRLTLTPGESLRLQVGGPTATSAGDPEKNLVIKAARQLADRVEGLRLGAFTLVKTLPVAAGIGGGSSDAAAALRLLARANNLALDDPRLLEAARATGADVPVCVAARARMMSGIGEKLGPVLDLPPLPALIVNPRQPLETKPVFDFMKIPVGGETHFGPHPQIGSNISFDALIAALRKGRNDMEDAASVLAPIIGKVLAILAAAPGCKLARMSGSGATCFALFDNCRAVGKARKAIAEAHPDWWVKATLLN</sequence>
<evidence type="ECO:0000259" key="11">
    <source>
        <dbReference type="Pfam" id="PF00288"/>
    </source>
</evidence>
<accession>A0A3D9YWQ4</accession>
<dbReference type="SUPFAM" id="SSF55060">
    <property type="entry name" value="GHMP Kinase, C-terminal domain"/>
    <property type="match status" value="1"/>
</dbReference>
<feature type="binding site" evidence="10">
    <location>
        <begin position="97"/>
        <end position="107"/>
    </location>
    <ligand>
        <name>ATP</name>
        <dbReference type="ChEBI" id="CHEBI:30616"/>
    </ligand>
</feature>
<keyword evidence="5 10" id="KW-0547">Nucleotide-binding</keyword>
<evidence type="ECO:0000256" key="9">
    <source>
        <dbReference type="ARBA" id="ARBA00032554"/>
    </source>
</evidence>
<dbReference type="InterPro" id="IPR014721">
    <property type="entry name" value="Ribsml_uS5_D2-typ_fold_subgr"/>
</dbReference>
<dbReference type="GO" id="GO:0016114">
    <property type="term" value="P:terpenoid biosynthetic process"/>
    <property type="evidence" value="ECO:0007669"/>
    <property type="project" value="InterPro"/>
</dbReference>
<protein>
    <recommendedName>
        <fullName evidence="3 10">4-diphosphocytidyl-2-C-methyl-D-erythritol kinase</fullName>
        <shortName evidence="10">CMK</shortName>
        <ecNumber evidence="2 10">2.7.1.148</ecNumber>
    </recommendedName>
    <alternativeName>
        <fullName evidence="9 10">4-(cytidine-5'-diphospho)-2-C-methyl-D-erythritol kinase</fullName>
    </alternativeName>
</protein>
<keyword evidence="7 10" id="KW-0067">ATP-binding</keyword>
<evidence type="ECO:0000256" key="7">
    <source>
        <dbReference type="ARBA" id="ARBA00022840"/>
    </source>
</evidence>
<dbReference type="OrthoDB" id="9809438at2"/>
<comment type="similarity">
    <text evidence="1 10">Belongs to the GHMP kinase family. IspE subfamily.</text>
</comment>
<dbReference type="NCBIfam" id="NF011202">
    <property type="entry name" value="PRK14608.1"/>
    <property type="match status" value="1"/>
</dbReference>
<dbReference type="GO" id="GO:0019288">
    <property type="term" value="P:isopentenyl diphosphate biosynthetic process, methylerythritol 4-phosphate pathway"/>
    <property type="evidence" value="ECO:0007669"/>
    <property type="project" value="UniProtKB-UniRule"/>
</dbReference>
<dbReference type="EC" id="2.7.1.148" evidence="2 10"/>
<feature type="domain" description="GHMP kinase C-terminal" evidence="12">
    <location>
        <begin position="216"/>
        <end position="279"/>
    </location>
</feature>
<comment type="catalytic activity">
    <reaction evidence="10">
        <text>4-CDP-2-C-methyl-D-erythritol + ATP = 4-CDP-2-C-methyl-D-erythritol 2-phosphate + ADP + H(+)</text>
        <dbReference type="Rhea" id="RHEA:18437"/>
        <dbReference type="ChEBI" id="CHEBI:15378"/>
        <dbReference type="ChEBI" id="CHEBI:30616"/>
        <dbReference type="ChEBI" id="CHEBI:57823"/>
        <dbReference type="ChEBI" id="CHEBI:57919"/>
        <dbReference type="ChEBI" id="CHEBI:456216"/>
        <dbReference type="EC" id="2.7.1.148"/>
    </reaction>
</comment>
<evidence type="ECO:0000256" key="2">
    <source>
        <dbReference type="ARBA" id="ARBA00012052"/>
    </source>
</evidence>
<evidence type="ECO:0000256" key="8">
    <source>
        <dbReference type="ARBA" id="ARBA00023229"/>
    </source>
</evidence>
<evidence type="ECO:0000256" key="10">
    <source>
        <dbReference type="HAMAP-Rule" id="MF_00061"/>
    </source>
</evidence>
<dbReference type="UniPathway" id="UPA00056">
    <property type="reaction ID" value="UER00094"/>
</dbReference>
<dbReference type="InterPro" id="IPR036554">
    <property type="entry name" value="GHMP_kinase_C_sf"/>
</dbReference>
<keyword evidence="4 10" id="KW-0808">Transferase</keyword>
<feature type="active site" evidence="10">
    <location>
        <position position="139"/>
    </location>
</feature>
<evidence type="ECO:0000256" key="3">
    <source>
        <dbReference type="ARBA" id="ARBA00017473"/>
    </source>
</evidence>
<feature type="active site" evidence="10">
    <location>
        <position position="12"/>
    </location>
</feature>
<name>A0A3D9YWQ4_9HYPH</name>
<dbReference type="Pfam" id="PF00288">
    <property type="entry name" value="GHMP_kinases_N"/>
    <property type="match status" value="1"/>
</dbReference>
<evidence type="ECO:0000313" key="13">
    <source>
        <dbReference type="EMBL" id="REF85993.1"/>
    </source>
</evidence>
<comment type="caution">
    <text evidence="13">The sequence shown here is derived from an EMBL/GenBank/DDBJ whole genome shotgun (WGS) entry which is preliminary data.</text>
</comment>
<dbReference type="GO" id="GO:0050515">
    <property type="term" value="F:4-(cytidine 5'-diphospho)-2-C-methyl-D-erythritol kinase activity"/>
    <property type="evidence" value="ECO:0007669"/>
    <property type="project" value="UniProtKB-UniRule"/>
</dbReference>
<evidence type="ECO:0000256" key="1">
    <source>
        <dbReference type="ARBA" id="ARBA00009684"/>
    </source>
</evidence>
<dbReference type="RefSeq" id="WP_115836583.1">
    <property type="nucleotide sequence ID" value="NZ_CP025086.1"/>
</dbReference>
<dbReference type="InterPro" id="IPR006204">
    <property type="entry name" value="GHMP_kinase_N_dom"/>
</dbReference>
<dbReference type="Proteomes" id="UP000256900">
    <property type="component" value="Unassembled WGS sequence"/>
</dbReference>
<dbReference type="PIRSF" id="PIRSF010376">
    <property type="entry name" value="IspE"/>
    <property type="match status" value="1"/>
</dbReference>
<dbReference type="InterPro" id="IPR004424">
    <property type="entry name" value="IspE"/>
</dbReference>
<feature type="domain" description="GHMP kinase N-terminal" evidence="11">
    <location>
        <begin position="69"/>
        <end position="145"/>
    </location>
</feature>
<dbReference type="Gene3D" id="3.30.70.890">
    <property type="entry name" value="GHMP kinase, C-terminal domain"/>
    <property type="match status" value="1"/>
</dbReference>
<dbReference type="PANTHER" id="PTHR43527:SF2">
    <property type="entry name" value="4-DIPHOSPHOCYTIDYL-2-C-METHYL-D-ERYTHRITOL KINASE, CHLOROPLASTIC"/>
    <property type="match status" value="1"/>
</dbReference>
<evidence type="ECO:0000256" key="5">
    <source>
        <dbReference type="ARBA" id="ARBA00022741"/>
    </source>
</evidence>
<evidence type="ECO:0000259" key="12">
    <source>
        <dbReference type="Pfam" id="PF08544"/>
    </source>
</evidence>
<organism evidence="13 14">
    <name type="scientific">Methylovirgula ligni</name>
    <dbReference type="NCBI Taxonomy" id="569860"/>
    <lineage>
        <taxon>Bacteria</taxon>
        <taxon>Pseudomonadati</taxon>
        <taxon>Pseudomonadota</taxon>
        <taxon>Alphaproteobacteria</taxon>
        <taxon>Hyphomicrobiales</taxon>
        <taxon>Beijerinckiaceae</taxon>
        <taxon>Methylovirgula</taxon>
    </lineage>
</organism>
<dbReference type="InterPro" id="IPR020568">
    <property type="entry name" value="Ribosomal_Su5_D2-typ_SF"/>
</dbReference>
<dbReference type="GO" id="GO:0005524">
    <property type="term" value="F:ATP binding"/>
    <property type="evidence" value="ECO:0007669"/>
    <property type="project" value="UniProtKB-UniRule"/>
</dbReference>
<evidence type="ECO:0000313" key="14">
    <source>
        <dbReference type="Proteomes" id="UP000256900"/>
    </source>
</evidence>
<proteinExistence type="inferred from homology"/>
<reference evidence="13 14" key="1">
    <citation type="submission" date="2018-08" db="EMBL/GenBank/DDBJ databases">
        <title>Genomic Encyclopedia of Type Strains, Phase IV (KMG-IV): sequencing the most valuable type-strain genomes for metagenomic binning, comparative biology and taxonomic classification.</title>
        <authorList>
            <person name="Goeker M."/>
        </authorList>
    </citation>
    <scope>NUCLEOTIDE SEQUENCE [LARGE SCALE GENOMIC DNA]</scope>
    <source>
        <strain evidence="13 14">BW863</strain>
    </source>
</reference>
<comment type="pathway">
    <text evidence="10">Isoprenoid biosynthesis; isopentenyl diphosphate biosynthesis via DXP pathway; isopentenyl diphosphate from 1-deoxy-D-xylulose 5-phosphate: step 3/6.</text>
</comment>
<evidence type="ECO:0000256" key="4">
    <source>
        <dbReference type="ARBA" id="ARBA00022679"/>
    </source>
</evidence>
<comment type="function">
    <text evidence="10">Catalyzes the phosphorylation of the position 2 hydroxy group of 4-diphosphocytidyl-2C-methyl-D-erythritol.</text>
</comment>
<keyword evidence="14" id="KW-1185">Reference proteome</keyword>
<keyword evidence="6 10" id="KW-0418">Kinase</keyword>
<evidence type="ECO:0000256" key="6">
    <source>
        <dbReference type="ARBA" id="ARBA00022777"/>
    </source>
</evidence>
<keyword evidence="8 10" id="KW-0414">Isoprene biosynthesis</keyword>
<gene>
    <name evidence="10" type="primary">ispE</name>
    <name evidence="13" type="ORF">DES32_2034</name>
</gene>
<dbReference type="EMBL" id="QUMO01000003">
    <property type="protein sequence ID" value="REF85993.1"/>
    <property type="molecule type" value="Genomic_DNA"/>
</dbReference>
<dbReference type="SUPFAM" id="SSF54211">
    <property type="entry name" value="Ribosomal protein S5 domain 2-like"/>
    <property type="match status" value="1"/>
</dbReference>
<dbReference type="InterPro" id="IPR013750">
    <property type="entry name" value="GHMP_kinase_C_dom"/>
</dbReference>
<dbReference type="Gene3D" id="3.30.230.10">
    <property type="match status" value="1"/>
</dbReference>